<keyword evidence="2" id="KW-1185">Reference proteome</keyword>
<dbReference type="Proteomes" id="UP000534677">
    <property type="component" value="Unassembled WGS sequence"/>
</dbReference>
<sequence>MPLKALQAMWPIELPRLSERVQTSWFSQLNHIHGEKTEGGVRDAVLLAQGFVVALLEAELIEEPGAHLLGTMLLRVQNDAIARLHAANIVGQTATEVFLNKVQPSLSDQFTIIRGGLEGNRKATLQEVHDFLDACGLSPESAQWEGAMAGVPIEVDGTTIRFVRVT</sequence>
<dbReference type="RefSeq" id="WP_185709514.1">
    <property type="nucleotide sequence ID" value="NZ_JAAXCZ010000013.1"/>
</dbReference>
<dbReference type="EMBL" id="JAAXCZ010000013">
    <property type="protein sequence ID" value="MBC2383780.1"/>
    <property type="molecule type" value="Genomic_DNA"/>
</dbReference>
<organism evidence="1 2">
    <name type="scientific">Pseudomonas cremoris</name>
    <dbReference type="NCBI Taxonomy" id="2724178"/>
    <lineage>
        <taxon>Bacteria</taxon>
        <taxon>Pseudomonadati</taxon>
        <taxon>Pseudomonadota</taxon>
        <taxon>Gammaproteobacteria</taxon>
        <taxon>Pseudomonadales</taxon>
        <taxon>Pseudomonadaceae</taxon>
        <taxon>Pseudomonas</taxon>
    </lineage>
</organism>
<name>A0ABR6TDK3_9PSED</name>
<reference evidence="1 2" key="1">
    <citation type="submission" date="2020-04" db="EMBL/GenBank/DDBJ databases">
        <title>Pseudomonas crami sp. nov., a novel proteolytic bacterial species isolated from cream.</title>
        <authorList>
            <person name="Hofmann K."/>
            <person name="Woller A."/>
            <person name="Huptas C."/>
            <person name="Wenning M."/>
            <person name="Scherer S."/>
            <person name="Doll E.V."/>
        </authorList>
    </citation>
    <scope>NUCLEOTIDE SEQUENCE [LARGE SCALE GENOMIC DNA]</scope>
    <source>
        <strain evidence="1 2">WS 5096</strain>
    </source>
</reference>
<accession>A0ABR6TDK3</accession>
<protein>
    <submittedName>
        <fullName evidence="1">Uncharacterized protein</fullName>
    </submittedName>
</protein>
<evidence type="ECO:0000313" key="1">
    <source>
        <dbReference type="EMBL" id="MBC2383780.1"/>
    </source>
</evidence>
<comment type="caution">
    <text evidence="1">The sequence shown here is derived from an EMBL/GenBank/DDBJ whole genome shotgun (WGS) entry which is preliminary data.</text>
</comment>
<evidence type="ECO:0000313" key="2">
    <source>
        <dbReference type="Proteomes" id="UP000534677"/>
    </source>
</evidence>
<proteinExistence type="predicted"/>
<gene>
    <name evidence="1" type="ORF">HF209_22820</name>
</gene>